<protein>
    <submittedName>
        <fullName evidence="10">AI-2E family transporter</fullName>
    </submittedName>
</protein>
<sequence>MSKLNKFIKICLAVALVLVIVYLCSKVDFIFTPIRSLTKVILIPLLLSGFFYYMLRPLVDYMERHKIKRMISILLIYLVMAILITGFIIGVWPSLSAQITNLLLSAPDYLNKFSHQLMELEENGVLADLLPEDFSLLSNMSEYLNRGFSLLSNYVSGLFSFFSNFAIILFTTPLLLFYMLKEGNKFSRGIARFFPRRYHQDVKEVTTEIDSALSGYIISRVLVNVALGVLMYIGFLFLGLPYALLLTVIAVILNFIPFFGAILSSIPIVIIGWIESPSMAIWSLVIILVAQQIQDNLISPLIFGKKLDIHPITTIILVLAGGDLFGIIGMLIIIPVYMFFKIIIIKIYEIFFKSQWEAEDEAEAVQSEATLDEQSEAPSDPVATVDSEDSNSTDTPSK</sequence>
<evidence type="ECO:0000256" key="4">
    <source>
        <dbReference type="ARBA" id="ARBA00022475"/>
    </source>
</evidence>
<name>A0ABQ1VVX3_9BACL</name>
<feature type="transmembrane region" description="Helical" evidence="9">
    <location>
        <begin position="281"/>
        <end position="303"/>
    </location>
</feature>
<comment type="caution">
    <text evidence="10">The sequence shown here is derived from an EMBL/GenBank/DDBJ whole genome shotgun (WGS) entry which is preliminary data.</text>
</comment>
<accession>A0ABQ1VVX3</accession>
<feature type="transmembrane region" description="Helical" evidence="9">
    <location>
        <begin position="315"/>
        <end position="340"/>
    </location>
</feature>
<evidence type="ECO:0000256" key="6">
    <source>
        <dbReference type="ARBA" id="ARBA00022989"/>
    </source>
</evidence>
<feature type="transmembrane region" description="Helical" evidence="9">
    <location>
        <begin position="221"/>
        <end position="242"/>
    </location>
</feature>
<gene>
    <name evidence="10" type="ORF">GCM10010913_20670</name>
</gene>
<keyword evidence="7 9" id="KW-0472">Membrane</keyword>
<feature type="transmembrane region" description="Helical" evidence="9">
    <location>
        <begin position="36"/>
        <end position="55"/>
    </location>
</feature>
<dbReference type="PANTHER" id="PTHR21716:SF53">
    <property type="entry name" value="PERMEASE PERM-RELATED"/>
    <property type="match status" value="1"/>
</dbReference>
<keyword evidence="4" id="KW-1003">Cell membrane</keyword>
<proteinExistence type="inferred from homology"/>
<evidence type="ECO:0000256" key="3">
    <source>
        <dbReference type="ARBA" id="ARBA00022448"/>
    </source>
</evidence>
<comment type="subcellular location">
    <subcellularLocation>
        <location evidence="1">Cell membrane</location>
        <topology evidence="1">Multi-pass membrane protein</topology>
    </subcellularLocation>
</comment>
<evidence type="ECO:0000256" key="5">
    <source>
        <dbReference type="ARBA" id="ARBA00022692"/>
    </source>
</evidence>
<dbReference type="Pfam" id="PF01594">
    <property type="entry name" value="AI-2E_transport"/>
    <property type="match status" value="1"/>
</dbReference>
<dbReference type="RefSeq" id="WP_120461806.1">
    <property type="nucleotide sequence ID" value="NZ_BMIW01000012.1"/>
</dbReference>
<feature type="region of interest" description="Disordered" evidence="8">
    <location>
        <begin position="363"/>
        <end position="398"/>
    </location>
</feature>
<evidence type="ECO:0000313" key="11">
    <source>
        <dbReference type="Proteomes" id="UP000608420"/>
    </source>
</evidence>
<reference evidence="11" key="1">
    <citation type="journal article" date="2019" name="Int. J. Syst. Evol. Microbiol.">
        <title>The Global Catalogue of Microorganisms (GCM) 10K type strain sequencing project: providing services to taxonomists for standard genome sequencing and annotation.</title>
        <authorList>
            <consortium name="The Broad Institute Genomics Platform"/>
            <consortium name="The Broad Institute Genome Sequencing Center for Infectious Disease"/>
            <person name="Wu L."/>
            <person name="Ma J."/>
        </authorList>
    </citation>
    <scope>NUCLEOTIDE SEQUENCE [LARGE SCALE GENOMIC DNA]</scope>
    <source>
        <strain evidence="11">CGMCC 1.15420</strain>
    </source>
</reference>
<evidence type="ECO:0000256" key="2">
    <source>
        <dbReference type="ARBA" id="ARBA00009773"/>
    </source>
</evidence>
<evidence type="ECO:0000256" key="8">
    <source>
        <dbReference type="SAM" id="MobiDB-lite"/>
    </source>
</evidence>
<dbReference type="PANTHER" id="PTHR21716">
    <property type="entry name" value="TRANSMEMBRANE PROTEIN"/>
    <property type="match status" value="1"/>
</dbReference>
<dbReference type="Proteomes" id="UP000608420">
    <property type="component" value="Unassembled WGS sequence"/>
</dbReference>
<evidence type="ECO:0000256" key="7">
    <source>
        <dbReference type="ARBA" id="ARBA00023136"/>
    </source>
</evidence>
<feature type="transmembrane region" description="Helical" evidence="9">
    <location>
        <begin position="158"/>
        <end position="180"/>
    </location>
</feature>
<evidence type="ECO:0000313" key="10">
    <source>
        <dbReference type="EMBL" id="GGF98787.1"/>
    </source>
</evidence>
<comment type="similarity">
    <text evidence="2">Belongs to the autoinducer-2 exporter (AI-2E) (TC 2.A.86) family.</text>
</comment>
<feature type="transmembrane region" description="Helical" evidence="9">
    <location>
        <begin position="75"/>
        <end position="95"/>
    </location>
</feature>
<keyword evidence="3" id="KW-0813">Transport</keyword>
<keyword evidence="5 9" id="KW-0812">Transmembrane</keyword>
<organism evidence="10 11">
    <name type="scientific">Paenibacillus aceti</name>
    <dbReference type="NCBI Taxonomy" id="1820010"/>
    <lineage>
        <taxon>Bacteria</taxon>
        <taxon>Bacillati</taxon>
        <taxon>Bacillota</taxon>
        <taxon>Bacilli</taxon>
        <taxon>Bacillales</taxon>
        <taxon>Paenibacillaceae</taxon>
        <taxon>Paenibacillus</taxon>
    </lineage>
</organism>
<evidence type="ECO:0000256" key="9">
    <source>
        <dbReference type="SAM" id="Phobius"/>
    </source>
</evidence>
<keyword evidence="6 9" id="KW-1133">Transmembrane helix</keyword>
<dbReference type="InterPro" id="IPR002549">
    <property type="entry name" value="AI-2E-like"/>
</dbReference>
<feature type="transmembrane region" description="Helical" evidence="9">
    <location>
        <begin position="248"/>
        <end position="274"/>
    </location>
</feature>
<keyword evidence="11" id="KW-1185">Reference proteome</keyword>
<dbReference type="EMBL" id="BMIW01000012">
    <property type="protein sequence ID" value="GGF98787.1"/>
    <property type="molecule type" value="Genomic_DNA"/>
</dbReference>
<evidence type="ECO:0000256" key="1">
    <source>
        <dbReference type="ARBA" id="ARBA00004651"/>
    </source>
</evidence>